<name>A0AA39QPK5_9AGAR</name>
<gene>
    <name evidence="1" type="ORF">EDD18DRAFT_1098036</name>
</gene>
<evidence type="ECO:0000313" key="2">
    <source>
        <dbReference type="Proteomes" id="UP001175228"/>
    </source>
</evidence>
<reference evidence="1" key="1">
    <citation type="submission" date="2023-06" db="EMBL/GenBank/DDBJ databases">
        <authorList>
            <consortium name="Lawrence Berkeley National Laboratory"/>
            <person name="Ahrendt S."/>
            <person name="Sahu N."/>
            <person name="Indic B."/>
            <person name="Wong-Bajracharya J."/>
            <person name="Merenyi Z."/>
            <person name="Ke H.-M."/>
            <person name="Monk M."/>
            <person name="Kocsube S."/>
            <person name="Drula E."/>
            <person name="Lipzen A."/>
            <person name="Balint B."/>
            <person name="Henrissat B."/>
            <person name="Andreopoulos B."/>
            <person name="Martin F.M."/>
            <person name="Harder C.B."/>
            <person name="Rigling D."/>
            <person name="Ford K.L."/>
            <person name="Foster G.D."/>
            <person name="Pangilinan J."/>
            <person name="Papanicolaou A."/>
            <person name="Barry K."/>
            <person name="LaButti K."/>
            <person name="Viragh M."/>
            <person name="Koriabine M."/>
            <person name="Yan M."/>
            <person name="Riley R."/>
            <person name="Champramary S."/>
            <person name="Plett K.L."/>
            <person name="Tsai I.J."/>
            <person name="Slot J."/>
            <person name="Sipos G."/>
            <person name="Plett J."/>
            <person name="Nagy L.G."/>
            <person name="Grigoriev I.V."/>
        </authorList>
    </citation>
    <scope>NUCLEOTIDE SEQUENCE</scope>
    <source>
        <strain evidence="1">HWK02</strain>
    </source>
</reference>
<dbReference type="Proteomes" id="UP001175228">
    <property type="component" value="Unassembled WGS sequence"/>
</dbReference>
<organism evidence="1 2">
    <name type="scientific">Armillaria luteobubalina</name>
    <dbReference type="NCBI Taxonomy" id="153913"/>
    <lineage>
        <taxon>Eukaryota</taxon>
        <taxon>Fungi</taxon>
        <taxon>Dikarya</taxon>
        <taxon>Basidiomycota</taxon>
        <taxon>Agaricomycotina</taxon>
        <taxon>Agaricomycetes</taxon>
        <taxon>Agaricomycetidae</taxon>
        <taxon>Agaricales</taxon>
        <taxon>Marasmiineae</taxon>
        <taxon>Physalacriaceae</taxon>
        <taxon>Armillaria</taxon>
    </lineage>
</organism>
<protein>
    <submittedName>
        <fullName evidence="1">Uncharacterized protein</fullName>
    </submittedName>
</protein>
<dbReference type="EMBL" id="JAUEPU010000001">
    <property type="protein sequence ID" value="KAK0506793.1"/>
    <property type="molecule type" value="Genomic_DNA"/>
</dbReference>
<accession>A0AA39QPK5</accession>
<proteinExistence type="predicted"/>
<dbReference type="AlphaFoldDB" id="A0AA39QPK5"/>
<keyword evidence="2" id="KW-1185">Reference proteome</keyword>
<comment type="caution">
    <text evidence="1">The sequence shown here is derived from an EMBL/GenBank/DDBJ whole genome shotgun (WGS) entry which is preliminary data.</text>
</comment>
<sequence length="161" mass="18118">MERELEPLLELVVGQMGTCSGSTSIQIVLVVSNHLAKWTNSAETCKKKEVKEEMYANHPTHTEGQLKDGTVAFMLPYCMTKYWQRNCENPSYGNHTFGGSTKFGSMIGASLHRFLSMDDEPVAQLFSREGIDEMVQVIHIHEVSEYGNGKFRGSSFLSSWM</sequence>
<evidence type="ECO:0000313" key="1">
    <source>
        <dbReference type="EMBL" id="KAK0506793.1"/>
    </source>
</evidence>